<sequence length="95" mass="11175">MPQCQRCQNTWTWKETIKKSFVFKYYVICPYCKEKQVRTNSSKQNMSMAVVSPSWLLPLFILFDLPLPLLLLSYFAAFALSPFLMKLSNEDAPLW</sequence>
<evidence type="ECO:0008006" key="4">
    <source>
        <dbReference type="Google" id="ProtNLM"/>
    </source>
</evidence>
<feature type="transmembrane region" description="Helical" evidence="1">
    <location>
        <begin position="55"/>
        <end position="80"/>
    </location>
</feature>
<dbReference type="Proteomes" id="UP000239047">
    <property type="component" value="Unassembled WGS sequence"/>
</dbReference>
<gene>
    <name evidence="2" type="ORF">C4B60_08460</name>
</gene>
<evidence type="ECO:0000313" key="2">
    <source>
        <dbReference type="EMBL" id="PPA70815.1"/>
    </source>
</evidence>
<dbReference type="EMBL" id="PREZ01000003">
    <property type="protein sequence ID" value="PPA70815.1"/>
    <property type="molecule type" value="Genomic_DNA"/>
</dbReference>
<accession>A0A2S5GD17</accession>
<organism evidence="2 3">
    <name type="scientific">Jeotgalibacillus proteolyticus</name>
    <dbReference type="NCBI Taxonomy" id="2082395"/>
    <lineage>
        <taxon>Bacteria</taxon>
        <taxon>Bacillati</taxon>
        <taxon>Bacillota</taxon>
        <taxon>Bacilli</taxon>
        <taxon>Bacillales</taxon>
        <taxon>Caryophanaceae</taxon>
        <taxon>Jeotgalibacillus</taxon>
    </lineage>
</organism>
<dbReference type="RefSeq" id="WP_104057565.1">
    <property type="nucleotide sequence ID" value="NZ_PREZ01000003.1"/>
</dbReference>
<protein>
    <recommendedName>
        <fullName evidence="4">Cxxc_20_cxxc protein</fullName>
    </recommendedName>
</protein>
<dbReference type="NCBIfam" id="TIGR04104">
    <property type="entry name" value="cxxc_20_cxxc"/>
    <property type="match status" value="1"/>
</dbReference>
<keyword evidence="1" id="KW-0812">Transmembrane</keyword>
<dbReference type="InterPro" id="IPR026369">
    <property type="entry name" value="CxxC_20_CxxC"/>
</dbReference>
<reference evidence="2 3" key="1">
    <citation type="submission" date="2018-02" db="EMBL/GenBank/DDBJ databases">
        <title>Jeotgalibacillus proteolyticum sp. nov. a protease producing bacterium isolated from ocean sediments of Laizhou Bay.</title>
        <authorList>
            <person name="Li Y."/>
        </authorList>
    </citation>
    <scope>NUCLEOTIDE SEQUENCE [LARGE SCALE GENOMIC DNA]</scope>
    <source>
        <strain evidence="2 3">22-7</strain>
    </source>
</reference>
<comment type="caution">
    <text evidence="2">The sequence shown here is derived from an EMBL/GenBank/DDBJ whole genome shotgun (WGS) entry which is preliminary data.</text>
</comment>
<name>A0A2S5GD17_9BACL</name>
<evidence type="ECO:0000256" key="1">
    <source>
        <dbReference type="SAM" id="Phobius"/>
    </source>
</evidence>
<evidence type="ECO:0000313" key="3">
    <source>
        <dbReference type="Proteomes" id="UP000239047"/>
    </source>
</evidence>
<keyword evidence="1" id="KW-0472">Membrane</keyword>
<dbReference type="AlphaFoldDB" id="A0A2S5GD17"/>
<keyword evidence="3" id="KW-1185">Reference proteome</keyword>
<dbReference type="OrthoDB" id="2418141at2"/>
<keyword evidence="1" id="KW-1133">Transmembrane helix</keyword>
<proteinExistence type="predicted"/>